<reference evidence="2 3" key="1">
    <citation type="submission" date="2018-06" db="EMBL/GenBank/DDBJ databases">
        <title>Genomic Encyclopedia of Archaeal and Bacterial Type Strains, Phase II (KMG-II): from individual species to whole genera.</title>
        <authorList>
            <person name="Goeker M."/>
        </authorList>
    </citation>
    <scope>NUCLEOTIDE SEQUENCE [LARGE SCALE GENOMIC DNA]</scope>
    <source>
        <strain evidence="2 3">ATCC BAA-1881</strain>
    </source>
</reference>
<dbReference type="AlphaFoldDB" id="A0A326U2L1"/>
<keyword evidence="3" id="KW-1185">Reference proteome</keyword>
<keyword evidence="1" id="KW-0812">Transmembrane</keyword>
<protein>
    <submittedName>
        <fullName evidence="2">Putative membrane protein</fullName>
    </submittedName>
</protein>
<feature type="transmembrane region" description="Helical" evidence="1">
    <location>
        <begin position="135"/>
        <end position="155"/>
    </location>
</feature>
<dbReference type="InterPro" id="IPR009898">
    <property type="entry name" value="DUF1440"/>
</dbReference>
<keyword evidence="1" id="KW-0472">Membrane</keyword>
<feature type="transmembrane region" description="Helical" evidence="1">
    <location>
        <begin position="12"/>
        <end position="30"/>
    </location>
</feature>
<evidence type="ECO:0000256" key="1">
    <source>
        <dbReference type="SAM" id="Phobius"/>
    </source>
</evidence>
<name>A0A326U2L1_THEHA</name>
<dbReference type="OrthoDB" id="1629003at2"/>
<dbReference type="Pfam" id="PF07274">
    <property type="entry name" value="DUF1440"/>
    <property type="match status" value="1"/>
</dbReference>
<evidence type="ECO:0000313" key="2">
    <source>
        <dbReference type="EMBL" id="PZW24863.1"/>
    </source>
</evidence>
<dbReference type="EMBL" id="QKUF01000020">
    <property type="protein sequence ID" value="PZW24863.1"/>
    <property type="molecule type" value="Genomic_DNA"/>
</dbReference>
<evidence type="ECO:0000313" key="3">
    <source>
        <dbReference type="Proteomes" id="UP000248806"/>
    </source>
</evidence>
<accession>A0A326U2L1</accession>
<dbReference type="RefSeq" id="WP_111324793.1">
    <property type="nucleotide sequence ID" value="NZ_BIFX01000001.1"/>
</dbReference>
<organism evidence="2 3">
    <name type="scientific">Thermosporothrix hazakensis</name>
    <dbReference type="NCBI Taxonomy" id="644383"/>
    <lineage>
        <taxon>Bacteria</taxon>
        <taxon>Bacillati</taxon>
        <taxon>Chloroflexota</taxon>
        <taxon>Ktedonobacteria</taxon>
        <taxon>Ktedonobacterales</taxon>
        <taxon>Thermosporotrichaceae</taxon>
        <taxon>Thermosporothrix</taxon>
    </lineage>
</organism>
<feature type="transmembrane region" description="Helical" evidence="1">
    <location>
        <begin position="101"/>
        <end position="123"/>
    </location>
</feature>
<proteinExistence type="predicted"/>
<gene>
    <name evidence="2" type="ORF">EI42_04471</name>
</gene>
<dbReference type="Proteomes" id="UP000248806">
    <property type="component" value="Unassembled WGS sequence"/>
</dbReference>
<comment type="caution">
    <text evidence="2">The sequence shown here is derived from an EMBL/GenBank/DDBJ whole genome shotgun (WGS) entry which is preliminary data.</text>
</comment>
<keyword evidence="1" id="KW-1133">Transmembrane helix</keyword>
<feature type="transmembrane region" description="Helical" evidence="1">
    <location>
        <begin position="66"/>
        <end position="89"/>
    </location>
</feature>
<sequence>MMHDNRSVSWRQGAISGCAGTAPMTIFMLLTQRLLPEGEQYALPPELITRDISRRLHLKLHWNKQLLLLASLISHFGYGATMGALYRLFSNRVALPAALKGTLFGLLIWGASYLVWMPLLGITPAAQREPARRNALMIAAHMVWGATTGLLATCLKSQQAQERR</sequence>